<keyword evidence="3 5" id="KW-1133">Transmembrane helix</keyword>
<keyword evidence="2 5" id="KW-0812">Transmembrane</keyword>
<feature type="transmembrane region" description="Helical" evidence="5">
    <location>
        <begin position="215"/>
        <end position="234"/>
    </location>
</feature>
<evidence type="ECO:0000256" key="3">
    <source>
        <dbReference type="ARBA" id="ARBA00022989"/>
    </source>
</evidence>
<feature type="transmembrane region" description="Helical" evidence="5">
    <location>
        <begin position="12"/>
        <end position="32"/>
    </location>
</feature>
<evidence type="ECO:0000313" key="7">
    <source>
        <dbReference type="EMBL" id="MFC0410634.1"/>
    </source>
</evidence>
<keyword evidence="4 5" id="KW-0472">Membrane</keyword>
<dbReference type="InterPro" id="IPR037185">
    <property type="entry name" value="EmrE-like"/>
</dbReference>
<comment type="subcellular location">
    <subcellularLocation>
        <location evidence="1">Membrane</location>
        <topology evidence="1">Multi-pass membrane protein</topology>
    </subcellularLocation>
</comment>
<dbReference type="SUPFAM" id="SSF103481">
    <property type="entry name" value="Multidrug resistance efflux transporter EmrE"/>
    <property type="match status" value="2"/>
</dbReference>
<feature type="transmembrane region" description="Helical" evidence="5">
    <location>
        <begin position="173"/>
        <end position="195"/>
    </location>
</feature>
<evidence type="ECO:0000256" key="1">
    <source>
        <dbReference type="ARBA" id="ARBA00004141"/>
    </source>
</evidence>
<feature type="transmembrane region" description="Helical" evidence="5">
    <location>
        <begin position="120"/>
        <end position="139"/>
    </location>
</feature>
<feature type="transmembrane region" description="Helical" evidence="5">
    <location>
        <begin position="68"/>
        <end position="85"/>
    </location>
</feature>
<dbReference type="PANTHER" id="PTHR32322">
    <property type="entry name" value="INNER MEMBRANE TRANSPORTER"/>
    <property type="match status" value="1"/>
</dbReference>
<dbReference type="InterPro" id="IPR000620">
    <property type="entry name" value="EamA_dom"/>
</dbReference>
<proteinExistence type="predicted"/>
<evidence type="ECO:0000256" key="5">
    <source>
        <dbReference type="SAM" id="Phobius"/>
    </source>
</evidence>
<evidence type="ECO:0000313" key="8">
    <source>
        <dbReference type="Proteomes" id="UP001589865"/>
    </source>
</evidence>
<feature type="transmembrane region" description="Helical" evidence="5">
    <location>
        <begin position="268"/>
        <end position="287"/>
    </location>
</feature>
<protein>
    <submittedName>
        <fullName evidence="7">EamA family transporter</fullName>
    </submittedName>
</protein>
<comment type="caution">
    <text evidence="7">The sequence shown here is derived from an EMBL/GenBank/DDBJ whole genome shotgun (WGS) entry which is preliminary data.</text>
</comment>
<feature type="transmembrane region" description="Helical" evidence="5">
    <location>
        <begin position="145"/>
        <end position="166"/>
    </location>
</feature>
<reference evidence="7 8" key="1">
    <citation type="submission" date="2024-09" db="EMBL/GenBank/DDBJ databases">
        <authorList>
            <person name="Sun Q."/>
            <person name="Mori K."/>
        </authorList>
    </citation>
    <scope>NUCLEOTIDE SEQUENCE [LARGE SCALE GENOMIC DNA]</scope>
    <source>
        <strain evidence="7 8">TBRC 5777</strain>
    </source>
</reference>
<feature type="transmembrane region" description="Helical" evidence="5">
    <location>
        <begin position="91"/>
        <end position="113"/>
    </location>
</feature>
<sequence>MSTATLPLRHALLALAVVAVWGINFVVARHGLDQFPPFLFAALRFTFALLPAAFFLRRPHVRWGNMVAYGLLIGTGQFGLLYFAMRGLISPGLASLVMQVQVFFTIGLAMLLTGERVRPYQFAALLLGAAGIAVIAANTGGETTVLGLAITLLAALSWACGNIAVMRSGANDILGYVVWASLFSAPPLYVLSFVLEGWPAMRDSLATAGAAAWGTVAYQSFGNTLFGYAAWGWLLRRYPSATVSPMALLIPVVGMGSAALLLGESLPAWKLGAAGLVIGGLVVSLLWPRWRARQARHA</sequence>
<dbReference type="Pfam" id="PF00892">
    <property type="entry name" value="EamA"/>
    <property type="match status" value="2"/>
</dbReference>
<feature type="domain" description="EamA" evidence="6">
    <location>
        <begin position="11"/>
        <end position="135"/>
    </location>
</feature>
<feature type="transmembrane region" description="Helical" evidence="5">
    <location>
        <begin position="246"/>
        <end position="262"/>
    </location>
</feature>
<evidence type="ECO:0000259" key="6">
    <source>
        <dbReference type="Pfam" id="PF00892"/>
    </source>
</evidence>
<feature type="transmembrane region" description="Helical" evidence="5">
    <location>
        <begin position="38"/>
        <end position="56"/>
    </location>
</feature>
<evidence type="ECO:0000256" key="2">
    <source>
        <dbReference type="ARBA" id="ARBA00022692"/>
    </source>
</evidence>
<dbReference type="EMBL" id="JBHLUN010000016">
    <property type="protein sequence ID" value="MFC0410634.1"/>
    <property type="molecule type" value="Genomic_DNA"/>
</dbReference>
<organism evidence="7 8">
    <name type="scientific">Roseomonas elaeocarpi</name>
    <dbReference type="NCBI Taxonomy" id="907779"/>
    <lineage>
        <taxon>Bacteria</taxon>
        <taxon>Pseudomonadati</taxon>
        <taxon>Pseudomonadota</taxon>
        <taxon>Alphaproteobacteria</taxon>
        <taxon>Acetobacterales</taxon>
        <taxon>Roseomonadaceae</taxon>
        <taxon>Roseomonas</taxon>
    </lineage>
</organism>
<feature type="domain" description="EamA" evidence="6">
    <location>
        <begin position="146"/>
        <end position="285"/>
    </location>
</feature>
<dbReference type="Proteomes" id="UP001589865">
    <property type="component" value="Unassembled WGS sequence"/>
</dbReference>
<dbReference type="InterPro" id="IPR050638">
    <property type="entry name" value="AA-Vitamin_Transporters"/>
</dbReference>
<dbReference type="PANTHER" id="PTHR32322:SF9">
    <property type="entry name" value="AMINO-ACID METABOLITE EFFLUX PUMP-RELATED"/>
    <property type="match status" value="1"/>
</dbReference>
<evidence type="ECO:0000256" key="4">
    <source>
        <dbReference type="ARBA" id="ARBA00023136"/>
    </source>
</evidence>
<keyword evidence="8" id="KW-1185">Reference proteome</keyword>
<dbReference type="RefSeq" id="WP_377046388.1">
    <property type="nucleotide sequence ID" value="NZ_JBHLUN010000016.1"/>
</dbReference>
<gene>
    <name evidence="7" type="ORF">ACFFGY_20485</name>
</gene>
<name>A0ABV6JY24_9PROT</name>
<accession>A0ABV6JY24</accession>